<dbReference type="PANTHER" id="PTHR21051">
    <property type="entry name" value="CAMP-RESPONSIVE ELEMENT-BINDING PROTEIN-LIKE 2"/>
    <property type="match status" value="1"/>
</dbReference>
<evidence type="ECO:0000256" key="4">
    <source>
        <dbReference type="ARBA" id="ARBA00023125"/>
    </source>
</evidence>
<dbReference type="AlphaFoldDB" id="A0A814N0S2"/>
<evidence type="ECO:0000256" key="9">
    <source>
        <dbReference type="SAM" id="MobiDB-lite"/>
    </source>
</evidence>
<accession>A0A814N0S2</accession>
<dbReference type="Pfam" id="PF07716">
    <property type="entry name" value="bZIP_2"/>
    <property type="match status" value="1"/>
</dbReference>
<keyword evidence="3" id="KW-0805">Transcription regulation</keyword>
<evidence type="ECO:0000256" key="6">
    <source>
        <dbReference type="ARBA" id="ARBA00023163"/>
    </source>
</evidence>
<sequence length="124" mass="14973">MGKRGRKPMKSDTNTRLEKSRESARQCRHRKKLRYEYLEELVSDREKAIVQLQQELERLRSICKQIDQHEELVSDREKAIVQLQQELERLRSICKQIDQHGMTNEIHQELIQWKNDPDITNLNH</sequence>
<evidence type="ECO:0000256" key="3">
    <source>
        <dbReference type="ARBA" id="ARBA00023015"/>
    </source>
</evidence>
<protein>
    <recommendedName>
        <fullName evidence="10">BZIP domain-containing protein</fullName>
    </recommendedName>
</protein>
<dbReference type="SUPFAM" id="SSF57959">
    <property type="entry name" value="Leucine zipper domain"/>
    <property type="match status" value="1"/>
</dbReference>
<feature type="domain" description="BZIP" evidence="10">
    <location>
        <begin position="17"/>
        <end position="60"/>
    </location>
</feature>
<keyword evidence="7" id="KW-0539">Nucleus</keyword>
<dbReference type="GO" id="GO:0003677">
    <property type="term" value="F:DNA binding"/>
    <property type="evidence" value="ECO:0007669"/>
    <property type="project" value="UniProtKB-KW"/>
</dbReference>
<evidence type="ECO:0000313" key="12">
    <source>
        <dbReference type="Proteomes" id="UP000663860"/>
    </source>
</evidence>
<dbReference type="GO" id="GO:0005634">
    <property type="term" value="C:nucleus"/>
    <property type="evidence" value="ECO:0007669"/>
    <property type="project" value="UniProtKB-SubCell"/>
</dbReference>
<dbReference type="InterPro" id="IPR039250">
    <property type="entry name" value="CREBL2/REPTOR-BP"/>
</dbReference>
<name>A0A814N0S2_9BILA</name>
<reference evidence="11" key="1">
    <citation type="submission" date="2021-02" db="EMBL/GenBank/DDBJ databases">
        <authorList>
            <person name="Nowell W R."/>
        </authorList>
    </citation>
    <scope>NUCLEOTIDE SEQUENCE</scope>
</reference>
<dbReference type="PANTHER" id="PTHR21051:SF4">
    <property type="entry name" value="CAMP-RESPONSIVE ELEMENT-BINDING PROTEIN-LIKE 2"/>
    <property type="match status" value="1"/>
</dbReference>
<dbReference type="Gene3D" id="1.20.5.170">
    <property type="match status" value="1"/>
</dbReference>
<gene>
    <name evidence="11" type="ORF">IZO911_LOCUS22193</name>
</gene>
<organism evidence="11 12">
    <name type="scientific">Adineta steineri</name>
    <dbReference type="NCBI Taxonomy" id="433720"/>
    <lineage>
        <taxon>Eukaryota</taxon>
        <taxon>Metazoa</taxon>
        <taxon>Spiralia</taxon>
        <taxon>Gnathifera</taxon>
        <taxon>Rotifera</taxon>
        <taxon>Eurotatoria</taxon>
        <taxon>Bdelloidea</taxon>
        <taxon>Adinetida</taxon>
        <taxon>Adinetidae</taxon>
        <taxon>Adineta</taxon>
    </lineage>
</organism>
<comment type="similarity">
    <text evidence="2">Belongs to the bZIP family. ATF subfamily.</text>
</comment>
<dbReference type="Proteomes" id="UP000663860">
    <property type="component" value="Unassembled WGS sequence"/>
</dbReference>
<evidence type="ECO:0000256" key="7">
    <source>
        <dbReference type="ARBA" id="ARBA00023242"/>
    </source>
</evidence>
<proteinExistence type="inferred from homology"/>
<evidence type="ECO:0000256" key="1">
    <source>
        <dbReference type="ARBA" id="ARBA00004123"/>
    </source>
</evidence>
<feature type="coiled-coil region" evidence="8">
    <location>
        <begin position="35"/>
        <end position="100"/>
    </location>
</feature>
<evidence type="ECO:0000256" key="8">
    <source>
        <dbReference type="SAM" id="Coils"/>
    </source>
</evidence>
<evidence type="ECO:0000313" key="11">
    <source>
        <dbReference type="EMBL" id="CAF1085348.1"/>
    </source>
</evidence>
<evidence type="ECO:0000256" key="2">
    <source>
        <dbReference type="ARBA" id="ARBA00009050"/>
    </source>
</evidence>
<feature type="compositionally biased region" description="Basic and acidic residues" evidence="9">
    <location>
        <begin position="9"/>
        <end position="25"/>
    </location>
</feature>
<keyword evidence="8" id="KW-0175">Coiled coil</keyword>
<dbReference type="GO" id="GO:0003700">
    <property type="term" value="F:DNA-binding transcription factor activity"/>
    <property type="evidence" value="ECO:0007669"/>
    <property type="project" value="InterPro"/>
</dbReference>
<comment type="caution">
    <text evidence="11">The sequence shown here is derived from an EMBL/GenBank/DDBJ whole genome shotgun (WGS) entry which is preliminary data.</text>
</comment>
<evidence type="ECO:0000256" key="5">
    <source>
        <dbReference type="ARBA" id="ARBA00023159"/>
    </source>
</evidence>
<keyword evidence="5" id="KW-0010">Activator</keyword>
<keyword evidence="6" id="KW-0804">Transcription</keyword>
<keyword evidence="4" id="KW-0238">DNA-binding</keyword>
<evidence type="ECO:0000259" key="10">
    <source>
        <dbReference type="Pfam" id="PF07716"/>
    </source>
</evidence>
<dbReference type="InterPro" id="IPR046347">
    <property type="entry name" value="bZIP_sf"/>
</dbReference>
<dbReference type="InterPro" id="IPR004827">
    <property type="entry name" value="bZIP"/>
</dbReference>
<feature type="region of interest" description="Disordered" evidence="9">
    <location>
        <begin position="1"/>
        <end position="25"/>
    </location>
</feature>
<dbReference type="EMBL" id="CAJNOE010000245">
    <property type="protein sequence ID" value="CAF1085348.1"/>
    <property type="molecule type" value="Genomic_DNA"/>
</dbReference>
<comment type="subcellular location">
    <subcellularLocation>
        <location evidence="1">Nucleus</location>
    </subcellularLocation>
</comment>